<dbReference type="EMBL" id="JAPHNI010000932">
    <property type="protein sequence ID" value="KAJ8107428.1"/>
    <property type="molecule type" value="Genomic_DNA"/>
</dbReference>
<evidence type="ECO:0000313" key="1">
    <source>
        <dbReference type="EMBL" id="KAJ8107428.1"/>
    </source>
</evidence>
<comment type="caution">
    <text evidence="1">The sequence shown here is derived from an EMBL/GenBank/DDBJ whole genome shotgun (WGS) entry which is preliminary data.</text>
</comment>
<gene>
    <name evidence="1" type="ORF">OPT61_g8876</name>
</gene>
<proteinExistence type="predicted"/>
<name>A0ACC2HXG4_9PLEO</name>
<organism evidence="1 2">
    <name type="scientific">Boeremia exigua</name>
    <dbReference type="NCBI Taxonomy" id="749465"/>
    <lineage>
        <taxon>Eukaryota</taxon>
        <taxon>Fungi</taxon>
        <taxon>Dikarya</taxon>
        <taxon>Ascomycota</taxon>
        <taxon>Pezizomycotina</taxon>
        <taxon>Dothideomycetes</taxon>
        <taxon>Pleosporomycetidae</taxon>
        <taxon>Pleosporales</taxon>
        <taxon>Pleosporineae</taxon>
        <taxon>Didymellaceae</taxon>
        <taxon>Boeremia</taxon>
    </lineage>
</organism>
<keyword evidence="2" id="KW-1185">Reference proteome</keyword>
<sequence>MVEPTASKPHGSASARYGLYRIGLGDGAGLRRIAMAWNICELMTSTWDILNARGRAAHAIRECQDVQRAGVDTAAKLIQGLFRYTAILLSKRDIFATPDEDCVEERWTVRHQHLQLQKVLVGDTRFRGPTCRGTCLSQAAFVINEHVLIVEWTQLSAAKAAPNASDVLRNVFADPNRNVLAYWLLVRRTLLLNITSRVARTWPVTPAQSFILHQFDKETERPQLIKEDEERYRYAYQTPPVSDSNSNNSSRNNSVATLVVQQEQTPAETHVPKQVSVIAVDRIQHLGTFIRLYLPRADGPALPPPSALMLALPTMPANSQVLLAAIDALSAAQLAVNDRDRALVNRSRSMYGTALSQMLKAIQDPVLALKDETLLSTYMLTLYEVFVGVTQGHGFFYHVQGLLHLVRQRGPASFTTRLSLQIFHAIRYNSLSIGYHMRKASLLDSPEWLAVTARAAKTDPYVALNDICICIPRLLERTDKIGTPDCPPPNSPPSSTTPKSSPTEPSNGSRTLKNTARATTKSTSPPWKPSWTTSAQTASSTPSSTSTTSAPASAT</sequence>
<dbReference type="Proteomes" id="UP001153331">
    <property type="component" value="Unassembled WGS sequence"/>
</dbReference>
<evidence type="ECO:0000313" key="2">
    <source>
        <dbReference type="Proteomes" id="UP001153331"/>
    </source>
</evidence>
<accession>A0ACC2HXG4</accession>
<reference evidence="1" key="1">
    <citation type="submission" date="2022-11" db="EMBL/GenBank/DDBJ databases">
        <title>Genome Sequence of Boeremia exigua.</title>
        <authorList>
            <person name="Buettner E."/>
        </authorList>
    </citation>
    <scope>NUCLEOTIDE SEQUENCE</scope>
    <source>
        <strain evidence="1">CU02</strain>
    </source>
</reference>
<protein>
    <submittedName>
        <fullName evidence="1">Uncharacterized protein</fullName>
    </submittedName>
</protein>